<dbReference type="FunFam" id="3.80.10.10:FF:000193">
    <property type="entry name" value="Leucine-rich repeat-containing protein 40"/>
    <property type="match status" value="1"/>
</dbReference>
<dbReference type="InterPro" id="IPR032675">
    <property type="entry name" value="LRR_dom_sf"/>
</dbReference>
<dbReference type="PROSITE" id="PS51450">
    <property type="entry name" value="LRR"/>
    <property type="match status" value="1"/>
</dbReference>
<gene>
    <name evidence="6" type="primary">LOC117137647</name>
</gene>
<dbReference type="Pfam" id="PF23598">
    <property type="entry name" value="LRR_14"/>
    <property type="match status" value="1"/>
</dbReference>
<proteinExistence type="predicted"/>
<dbReference type="GeneID" id="117137647"/>
<evidence type="ECO:0000259" key="4">
    <source>
        <dbReference type="Pfam" id="PF23598"/>
    </source>
</evidence>
<evidence type="ECO:0000256" key="3">
    <source>
        <dbReference type="SAM" id="MobiDB-lite"/>
    </source>
</evidence>
<evidence type="ECO:0000313" key="6">
    <source>
        <dbReference type="RefSeq" id="XP_033155075.1"/>
    </source>
</evidence>
<reference evidence="6" key="1">
    <citation type="submission" date="2025-08" db="UniProtKB">
        <authorList>
            <consortium name="RefSeq"/>
        </authorList>
    </citation>
    <scope>IDENTIFICATION</scope>
    <source>
        <strain evidence="6">Mau12</strain>
        <tissue evidence="6">Whole Body</tissue>
    </source>
</reference>
<dbReference type="GO" id="GO:0005737">
    <property type="term" value="C:cytoplasm"/>
    <property type="evidence" value="ECO:0007669"/>
    <property type="project" value="TreeGrafter"/>
</dbReference>
<dbReference type="InterPro" id="IPR055414">
    <property type="entry name" value="LRR_R13L4/SHOC2-like"/>
</dbReference>
<keyword evidence="1" id="KW-0433">Leucine-rich repeat</keyword>
<evidence type="ECO:0000256" key="2">
    <source>
        <dbReference type="ARBA" id="ARBA00022737"/>
    </source>
</evidence>
<dbReference type="AlphaFoldDB" id="A0A6P8JHA4"/>
<feature type="domain" description="Disease resistance R13L4/SHOC-2-like LRR" evidence="4">
    <location>
        <begin position="104"/>
        <end position="212"/>
    </location>
</feature>
<evidence type="ECO:0000256" key="1">
    <source>
        <dbReference type="ARBA" id="ARBA00022614"/>
    </source>
</evidence>
<dbReference type="RefSeq" id="XP_033155075.1">
    <property type="nucleotide sequence ID" value="XM_033299184.1"/>
</dbReference>
<sequence length="241" mass="27450">MYMACDGLNSPRLQGGRDETEAEGSQWPFPDKYHMRNTRILKVSRAQISEVPMEVLEAAQQELVNIVSLDGNRLREMPKDLPLLSEHLTQLVLNKNQISFVPTNISQYSKLTDLSLSNNLLCDLPMELGGLQLLRNLDISHNRFRQLPRCIYELERLESLSAHDNQIRAIDASESGLGGMRELKILNLGNNDIEIVPPILGKMQNLRELELWGNPFRQPRHQILSMGTSALLSYLRTRIPI</sequence>
<dbReference type="Gene3D" id="3.80.10.10">
    <property type="entry name" value="Ribonuclease Inhibitor"/>
    <property type="match status" value="1"/>
</dbReference>
<keyword evidence="2" id="KW-0677">Repeat</keyword>
<dbReference type="PANTHER" id="PTHR48051">
    <property type="match status" value="1"/>
</dbReference>
<name>A0A6P8JHA4_DROMA</name>
<keyword evidence="5" id="KW-1185">Reference proteome</keyword>
<protein>
    <submittedName>
        <fullName evidence="6">Leucine-rich repeat-containing protein 40</fullName>
    </submittedName>
</protein>
<feature type="region of interest" description="Disordered" evidence="3">
    <location>
        <begin position="1"/>
        <end position="27"/>
    </location>
</feature>
<evidence type="ECO:0000313" key="5">
    <source>
        <dbReference type="Proteomes" id="UP000515162"/>
    </source>
</evidence>
<dbReference type="SUPFAM" id="SSF52058">
    <property type="entry name" value="L domain-like"/>
    <property type="match status" value="1"/>
</dbReference>
<dbReference type="Proteomes" id="UP000515162">
    <property type="component" value="Chromosome 2R"/>
</dbReference>
<dbReference type="SMART" id="SM00369">
    <property type="entry name" value="LRR_TYP"/>
    <property type="match status" value="3"/>
</dbReference>
<accession>A0A6P8JHA4</accession>
<dbReference type="InterPro" id="IPR001611">
    <property type="entry name" value="Leu-rich_rpt"/>
</dbReference>
<dbReference type="InterPro" id="IPR003591">
    <property type="entry name" value="Leu-rich_rpt_typical-subtyp"/>
</dbReference>
<organism evidence="5 6">
    <name type="scientific">Drosophila mauritiana</name>
    <name type="common">Fruit fly</name>
    <dbReference type="NCBI Taxonomy" id="7226"/>
    <lineage>
        <taxon>Eukaryota</taxon>
        <taxon>Metazoa</taxon>
        <taxon>Ecdysozoa</taxon>
        <taxon>Arthropoda</taxon>
        <taxon>Hexapoda</taxon>
        <taxon>Insecta</taxon>
        <taxon>Pterygota</taxon>
        <taxon>Neoptera</taxon>
        <taxon>Endopterygota</taxon>
        <taxon>Diptera</taxon>
        <taxon>Brachycera</taxon>
        <taxon>Muscomorpha</taxon>
        <taxon>Ephydroidea</taxon>
        <taxon>Drosophilidae</taxon>
        <taxon>Drosophila</taxon>
        <taxon>Sophophora</taxon>
    </lineage>
</organism>
<dbReference type="InterPro" id="IPR050216">
    <property type="entry name" value="LRR_domain-containing"/>
</dbReference>
<dbReference type="PANTHER" id="PTHR48051:SF1">
    <property type="entry name" value="RAS SUPPRESSOR PROTEIN 1"/>
    <property type="match status" value="1"/>
</dbReference>